<dbReference type="PANTHER" id="PTHR30519">
    <property type="entry name" value="5-METHYLTETRAHYDROPTEROYLTRIGLUTAMATE--HOMOCYSTEINE METHYLTRANSFERASE"/>
    <property type="match status" value="1"/>
</dbReference>
<evidence type="ECO:0000259" key="16">
    <source>
        <dbReference type="Pfam" id="PF01717"/>
    </source>
</evidence>
<feature type="binding site" evidence="13">
    <location>
        <position position="120"/>
    </location>
    <ligand>
        <name>5-methyltetrahydropteroyltri-L-glutamate</name>
        <dbReference type="ChEBI" id="CHEBI:58207"/>
    </ligand>
</feature>
<keyword evidence="10" id="KW-0486">Methionine biosynthesis</keyword>
<comment type="pathway">
    <text evidence="2">Amino-acid biosynthesis; L-methionine biosynthesis via de novo pathway; L-methionine from L-homocysteine (MetE route): step 1/1.</text>
</comment>
<evidence type="ECO:0000256" key="4">
    <source>
        <dbReference type="ARBA" id="ARBA00012034"/>
    </source>
</evidence>
<dbReference type="FunFam" id="3.20.20.210:FF:000003">
    <property type="entry name" value="5-methyltetrahydropteroyltriglutamate--homocysteine methyltransferase"/>
    <property type="match status" value="1"/>
</dbReference>
<reference evidence="18 19" key="1">
    <citation type="journal article" date="2017" name="Mol. Ecol.">
        <title>Comparative and population genomic landscape of Phellinus noxius: A hypervariable fungus causing root rot in trees.</title>
        <authorList>
            <person name="Chung C.L."/>
            <person name="Lee T.J."/>
            <person name="Akiba M."/>
            <person name="Lee H.H."/>
            <person name="Kuo T.H."/>
            <person name="Liu D."/>
            <person name="Ke H.M."/>
            <person name="Yokoi T."/>
            <person name="Roa M.B."/>
            <person name="Lu M.J."/>
            <person name="Chang Y.Y."/>
            <person name="Ann P.J."/>
            <person name="Tsai J.N."/>
            <person name="Chen C.Y."/>
            <person name="Tzean S.S."/>
            <person name="Ota Y."/>
            <person name="Hattori T."/>
            <person name="Sahashi N."/>
            <person name="Liou R.F."/>
            <person name="Kikuchi T."/>
            <person name="Tsai I.J."/>
        </authorList>
    </citation>
    <scope>NUCLEOTIDE SEQUENCE [LARGE SCALE GENOMIC DNA]</scope>
    <source>
        <strain evidence="18 19">FFPRI411160</strain>
    </source>
</reference>
<dbReference type="FunFam" id="3.20.20.210:FF:000002">
    <property type="entry name" value="5-methyltetrahydropteroyltriglutamate--homocysteine methyltransferase"/>
    <property type="match status" value="1"/>
</dbReference>
<gene>
    <name evidence="18" type="ORF">PNOK_0349500</name>
</gene>
<dbReference type="GO" id="GO:0032259">
    <property type="term" value="P:methylation"/>
    <property type="evidence" value="ECO:0007669"/>
    <property type="project" value="UniProtKB-KW"/>
</dbReference>
<evidence type="ECO:0000256" key="1">
    <source>
        <dbReference type="ARBA" id="ARBA00002777"/>
    </source>
</evidence>
<keyword evidence="19" id="KW-1185">Reference proteome</keyword>
<comment type="caution">
    <text evidence="18">The sequence shown here is derived from an EMBL/GenBank/DDBJ whole genome shotgun (WGS) entry which is preliminary data.</text>
</comment>
<dbReference type="SUPFAM" id="SSF51726">
    <property type="entry name" value="UROD/MetE-like"/>
    <property type="match status" value="2"/>
</dbReference>
<evidence type="ECO:0000256" key="2">
    <source>
        <dbReference type="ARBA" id="ARBA00004681"/>
    </source>
</evidence>
<evidence type="ECO:0000256" key="3">
    <source>
        <dbReference type="ARBA" id="ARBA00009553"/>
    </source>
</evidence>
<evidence type="ECO:0000256" key="12">
    <source>
        <dbReference type="ARBA" id="ARBA00031314"/>
    </source>
</evidence>
<keyword evidence="8 14" id="KW-0479">Metal-binding</keyword>
<organism evidence="18 19">
    <name type="scientific">Pyrrhoderma noxium</name>
    <dbReference type="NCBI Taxonomy" id="2282107"/>
    <lineage>
        <taxon>Eukaryota</taxon>
        <taxon>Fungi</taxon>
        <taxon>Dikarya</taxon>
        <taxon>Basidiomycota</taxon>
        <taxon>Agaricomycotina</taxon>
        <taxon>Agaricomycetes</taxon>
        <taxon>Hymenochaetales</taxon>
        <taxon>Hymenochaetaceae</taxon>
        <taxon>Pyrrhoderma</taxon>
    </lineage>
</organism>
<dbReference type="PIRSF" id="PIRSF000382">
    <property type="entry name" value="MeTrfase_B12_ind"/>
    <property type="match status" value="1"/>
</dbReference>
<comment type="function">
    <text evidence="1">Catalyzes the transfer of a methyl group from 5-methyltetrahydrofolate to homocysteine resulting in methionine formation.</text>
</comment>
<keyword evidence="7" id="KW-0808">Transferase</keyword>
<dbReference type="Pfam" id="PF01717">
    <property type="entry name" value="Meth_synt_2"/>
    <property type="match status" value="1"/>
</dbReference>
<evidence type="ECO:0000256" key="11">
    <source>
        <dbReference type="ARBA" id="ARBA00030765"/>
    </source>
</evidence>
<evidence type="ECO:0000256" key="14">
    <source>
        <dbReference type="PIRSR" id="PIRSR000382-2"/>
    </source>
</evidence>
<dbReference type="OrthoDB" id="1053771at2759"/>
<dbReference type="NCBIfam" id="NF003556">
    <property type="entry name" value="PRK05222.1"/>
    <property type="match status" value="1"/>
</dbReference>
<evidence type="ECO:0000313" key="19">
    <source>
        <dbReference type="Proteomes" id="UP000217199"/>
    </source>
</evidence>
<dbReference type="InterPro" id="IPR038071">
    <property type="entry name" value="UROD/MetE-like_sf"/>
</dbReference>
<dbReference type="STRING" id="2282107.A0A286UMQ3"/>
<accession>A0A286UMQ3</accession>
<feature type="binding site" evidence="13">
    <location>
        <position position="608"/>
    </location>
    <ligand>
        <name>L-homocysteine</name>
        <dbReference type="ChEBI" id="CHEBI:58199"/>
    </ligand>
</feature>
<protein>
    <recommendedName>
        <fullName evidence="4">5-methyltetrahydropteroyltriglutamate--homocysteine S-methyltransferase</fullName>
        <ecNumber evidence="4">2.1.1.14</ecNumber>
    </recommendedName>
    <alternativeName>
        <fullName evidence="12">Cobalamin-independent methionine synthase</fullName>
    </alternativeName>
    <alternativeName>
        <fullName evidence="11">Methionine synthase, vitamin-B12 independent isozyme</fullName>
    </alternativeName>
</protein>
<dbReference type="EMBL" id="NBII01000003">
    <property type="protein sequence ID" value="PAV20868.1"/>
    <property type="molecule type" value="Genomic_DNA"/>
</dbReference>
<dbReference type="Gene3D" id="3.20.20.210">
    <property type="match status" value="2"/>
</dbReference>
<evidence type="ECO:0000256" key="7">
    <source>
        <dbReference type="ARBA" id="ARBA00022679"/>
    </source>
</evidence>
<dbReference type="HAMAP" id="MF_00172">
    <property type="entry name" value="Meth_synth"/>
    <property type="match status" value="1"/>
</dbReference>
<dbReference type="CDD" id="cd03311">
    <property type="entry name" value="CIMS_C_terminal_like"/>
    <property type="match status" value="1"/>
</dbReference>
<dbReference type="InterPro" id="IPR002629">
    <property type="entry name" value="Met_Synth_C/arc"/>
</dbReference>
<evidence type="ECO:0000256" key="13">
    <source>
        <dbReference type="PIRSR" id="PIRSR000382-1"/>
    </source>
</evidence>
<feature type="binding site" evidence="13">
    <location>
        <position position="493"/>
    </location>
    <ligand>
        <name>L-methionine</name>
        <dbReference type="ChEBI" id="CHEBI:57844"/>
    </ligand>
</feature>
<feature type="binding site" evidence="14">
    <location>
        <position position="674"/>
    </location>
    <ligand>
        <name>Zn(2+)</name>
        <dbReference type="ChEBI" id="CHEBI:29105"/>
        <label>1</label>
        <note>catalytic</note>
    </ligand>
</feature>
<feature type="binding site" evidence="14">
    <location>
        <position position="735"/>
    </location>
    <ligand>
        <name>Zn(2+)</name>
        <dbReference type="ChEBI" id="CHEBI:29105"/>
        <label>1</label>
        <note>catalytic</note>
    </ligand>
</feature>
<dbReference type="FunCoup" id="A0A286UMQ3">
    <property type="interactions" value="144"/>
</dbReference>
<feature type="active site" description="Proton donor" evidence="15">
    <location>
        <position position="703"/>
    </location>
</feature>
<dbReference type="InterPro" id="IPR006276">
    <property type="entry name" value="Cobalamin-indep_Met_synthase"/>
</dbReference>
<feature type="domain" description="Cobalamin-independent methionine synthase MetE C-terminal/archaeal" evidence="16">
    <location>
        <begin position="435"/>
        <end position="757"/>
    </location>
</feature>
<dbReference type="Proteomes" id="UP000217199">
    <property type="component" value="Unassembled WGS sequence"/>
</dbReference>
<keyword evidence="6" id="KW-0028">Amino-acid biosynthesis</keyword>
<evidence type="ECO:0000256" key="9">
    <source>
        <dbReference type="ARBA" id="ARBA00022833"/>
    </source>
</evidence>
<dbReference type="GO" id="GO:0003871">
    <property type="term" value="F:5-methyltetrahydropteroyltriglutamate-homocysteine S-methyltransferase activity"/>
    <property type="evidence" value="ECO:0007669"/>
    <property type="project" value="UniProtKB-EC"/>
</dbReference>
<feature type="binding site" evidence="13">
    <location>
        <begin position="440"/>
        <end position="442"/>
    </location>
    <ligand>
        <name>L-homocysteine</name>
        <dbReference type="ChEBI" id="CHEBI:58199"/>
    </ligand>
</feature>
<dbReference type="NCBIfam" id="TIGR01371">
    <property type="entry name" value="met_syn_B12ind"/>
    <property type="match status" value="1"/>
</dbReference>
<dbReference type="GO" id="GO:0071265">
    <property type="term" value="P:L-methionine biosynthetic process"/>
    <property type="evidence" value="ECO:0007669"/>
    <property type="project" value="UniProtKB-ARBA"/>
</dbReference>
<dbReference type="InterPro" id="IPR013215">
    <property type="entry name" value="Cbl-indep_Met_Synth_N"/>
</dbReference>
<evidence type="ECO:0000256" key="6">
    <source>
        <dbReference type="ARBA" id="ARBA00022605"/>
    </source>
</evidence>
<feature type="domain" description="Cobalamin-independent methionine synthase MetE N-terminal" evidence="17">
    <location>
        <begin position="4"/>
        <end position="312"/>
    </location>
</feature>
<evidence type="ECO:0000259" key="17">
    <source>
        <dbReference type="Pfam" id="PF08267"/>
    </source>
</evidence>
<dbReference type="EC" id="2.1.1.14" evidence="4"/>
<evidence type="ECO:0000256" key="8">
    <source>
        <dbReference type="ARBA" id="ARBA00022723"/>
    </source>
</evidence>
<comment type="cofactor">
    <cofactor evidence="14">
        <name>Zn(2+)</name>
        <dbReference type="ChEBI" id="CHEBI:29105"/>
    </cofactor>
    <text evidence="14">Binds 2 Zn(2+) ions per subunit.</text>
</comment>
<evidence type="ECO:0000256" key="10">
    <source>
        <dbReference type="ARBA" id="ARBA00023167"/>
    </source>
</evidence>
<sequence length="764" mass="84714">MVASSVLGFPRIGANREVKKAVEAYWAGKISAEELTKAASEVKKYNWTNLKSRGVDYIPSGDFTLYDHVLDHSAAFNVIPARYTGYNLSPLDVYFAMGRGRQADGVDVPASEMKKWFDSNYHYVVPEVSEKTEFKLLFNKAVEEFNEAKAEGVITRPVILGPVSYLVLAKAGRDATPGFKPISLLEKILPVYSQLLTELKAAGAESVQIDEPILVMDVAAGLAKEFSTAYSALAPVSPKIVLATYYGRLDSNLDYAAKLPVAALHIDLDREPGQLDVTIAAVKSTGLSLSLGLVSGRNVWKNDFLNSIKLGQKAVAELGQDKVIVATSSSLLHIPVTLASENKLTAEQKDWFSFALEKASEVSTLAAVLSGSQDAKVAAALEENKKSIEARRKFEATSDDAVRKRVAAITDADLHRKSAFPKRAEAQKSLNLPKFPTTTIGSFPQTKEIRSARLKLGKGELTYEQYEEFIKKEIEEVVRFQERVGLDLLVHGEPERNDMVQYFGEQLNGFVFTQNAWVQSYGSRYVRPPIIVSDVSRSEPMTVKWSSYAQSLTKNPMKGMLTGPVTILNWSFPRADVSKEIQSQQLALALRDEVVDLEKAGIRAIQVDEPAIREGLPLRRVDWDNYLRWAVDTFKLATAGVSDSTQTHSHFCYSDFNDIFPSIQRLDADVISIEASKSDMKLLSAFKEFGYSNEIGPGVYDIHSPRVPSEQEIKDRIKDMLELIPPNMLFVNPDCGLKTRGWKETEAALVNLVSAAKWARQNYA</sequence>
<feature type="binding site" evidence="13">
    <location>
        <position position="570"/>
    </location>
    <ligand>
        <name>5-methyltetrahydropteroyltri-L-glutamate</name>
        <dbReference type="ChEBI" id="CHEBI:58207"/>
    </ligand>
</feature>
<dbReference type="Pfam" id="PF08267">
    <property type="entry name" value="Meth_synt_1"/>
    <property type="match status" value="1"/>
</dbReference>
<evidence type="ECO:0000256" key="15">
    <source>
        <dbReference type="PIRSR" id="PIRSR000382-3"/>
    </source>
</evidence>
<keyword evidence="5" id="KW-0489">Methyltransferase</keyword>
<feature type="binding site" evidence="14">
    <location>
        <position position="650"/>
    </location>
    <ligand>
        <name>Zn(2+)</name>
        <dbReference type="ChEBI" id="CHEBI:29105"/>
        <label>1</label>
        <note>catalytic</note>
    </ligand>
</feature>
<proteinExistence type="inferred from homology"/>
<keyword evidence="9 14" id="KW-0862">Zinc</keyword>
<feature type="binding site" evidence="13">
    <location>
        <position position="19"/>
    </location>
    <ligand>
        <name>5-methyltetrahydropteroyltri-L-glutamate</name>
        <dbReference type="ChEBI" id="CHEBI:58207"/>
    </ligand>
</feature>
<dbReference type="GO" id="GO:0008270">
    <property type="term" value="F:zinc ion binding"/>
    <property type="evidence" value="ECO:0007669"/>
    <property type="project" value="InterPro"/>
</dbReference>
<dbReference type="CDD" id="cd03312">
    <property type="entry name" value="CIMS_N_terminal_like"/>
    <property type="match status" value="1"/>
</dbReference>
<dbReference type="AlphaFoldDB" id="A0A286UMQ3"/>
<evidence type="ECO:0000256" key="5">
    <source>
        <dbReference type="ARBA" id="ARBA00022603"/>
    </source>
</evidence>
<dbReference type="InParanoid" id="A0A286UMQ3"/>
<name>A0A286UMQ3_9AGAM</name>
<dbReference type="UniPathway" id="UPA00051">
    <property type="reaction ID" value="UER00082"/>
</dbReference>
<comment type="similarity">
    <text evidence="3">Belongs to the vitamin-B12 independent methionine synthase family.</text>
</comment>
<feature type="binding site" evidence="13">
    <location>
        <begin position="440"/>
        <end position="442"/>
    </location>
    <ligand>
        <name>L-methionine</name>
        <dbReference type="ChEBI" id="CHEBI:57844"/>
    </ligand>
</feature>
<feature type="binding site" evidence="13">
    <location>
        <position position="608"/>
    </location>
    <ligand>
        <name>L-methionine</name>
        <dbReference type="ChEBI" id="CHEBI:57844"/>
    </ligand>
</feature>
<evidence type="ECO:0000313" key="18">
    <source>
        <dbReference type="EMBL" id="PAV20868.1"/>
    </source>
</evidence>
<feature type="binding site" evidence="14">
    <location>
        <position position="652"/>
    </location>
    <ligand>
        <name>Zn(2+)</name>
        <dbReference type="ChEBI" id="CHEBI:29105"/>
        <label>1</label>
        <note>catalytic</note>
    </ligand>
</feature>